<dbReference type="EMBL" id="BAABJR010000009">
    <property type="protein sequence ID" value="GAA5210357.1"/>
    <property type="molecule type" value="Genomic_DNA"/>
</dbReference>
<proteinExistence type="predicted"/>
<comment type="caution">
    <text evidence="2">The sequence shown here is derived from an EMBL/GenBank/DDBJ whole genome shotgun (WGS) entry which is preliminary data.</text>
</comment>
<protein>
    <submittedName>
        <fullName evidence="2">Uncharacterized protein</fullName>
    </submittedName>
</protein>
<evidence type="ECO:0000313" key="2">
    <source>
        <dbReference type="EMBL" id="GAA5210357.1"/>
    </source>
</evidence>
<feature type="compositionally biased region" description="Low complexity" evidence="1">
    <location>
        <begin position="11"/>
        <end position="25"/>
    </location>
</feature>
<gene>
    <name evidence="2" type="ORF">GCM10023323_37630</name>
</gene>
<name>A0ABP9T3Q6_9ACTN</name>
<dbReference type="Proteomes" id="UP001499878">
    <property type="component" value="Unassembled WGS sequence"/>
</dbReference>
<keyword evidence="3" id="KW-1185">Reference proteome</keyword>
<feature type="region of interest" description="Disordered" evidence="1">
    <location>
        <begin position="1"/>
        <end position="25"/>
    </location>
</feature>
<sequence>MPGAPHRKTGRTVARPSSSSGSRAGVTVTAACTQGLLGLLFEADPDQCGRGEARAQPIYRAPGPFCRRLRAAITA</sequence>
<feature type="compositionally biased region" description="Basic residues" evidence="1">
    <location>
        <begin position="1"/>
        <end position="10"/>
    </location>
</feature>
<evidence type="ECO:0000256" key="1">
    <source>
        <dbReference type="SAM" id="MobiDB-lite"/>
    </source>
</evidence>
<organism evidence="2 3">
    <name type="scientific">Streptomyces thinghirensis</name>
    <dbReference type="NCBI Taxonomy" id="551547"/>
    <lineage>
        <taxon>Bacteria</taxon>
        <taxon>Bacillati</taxon>
        <taxon>Actinomycetota</taxon>
        <taxon>Actinomycetes</taxon>
        <taxon>Kitasatosporales</taxon>
        <taxon>Streptomycetaceae</taxon>
        <taxon>Streptomyces</taxon>
    </lineage>
</organism>
<evidence type="ECO:0000313" key="3">
    <source>
        <dbReference type="Proteomes" id="UP001499878"/>
    </source>
</evidence>
<accession>A0ABP9T3Q6</accession>
<reference evidence="3" key="1">
    <citation type="journal article" date="2019" name="Int. J. Syst. Evol. Microbiol.">
        <title>The Global Catalogue of Microorganisms (GCM) 10K type strain sequencing project: providing services to taxonomists for standard genome sequencing and annotation.</title>
        <authorList>
            <consortium name="The Broad Institute Genomics Platform"/>
            <consortium name="The Broad Institute Genome Sequencing Center for Infectious Disease"/>
            <person name="Wu L."/>
            <person name="Ma J."/>
        </authorList>
    </citation>
    <scope>NUCLEOTIDE SEQUENCE [LARGE SCALE GENOMIC DNA]</scope>
    <source>
        <strain evidence="3">JCM 18306</strain>
    </source>
</reference>